<name>A0A0R2T748_9GAMM</name>
<evidence type="ECO:0000256" key="1">
    <source>
        <dbReference type="SAM" id="MobiDB-lite"/>
    </source>
</evidence>
<protein>
    <recommendedName>
        <fullName evidence="6">Glycosyltransferase 2-like domain-containing protein</fullName>
    </recommendedName>
</protein>
<comment type="caution">
    <text evidence="4">The sequence shown here is derived from an EMBL/GenBank/DDBJ whole genome shotgun (WGS) entry which is preliminary data.</text>
</comment>
<gene>
    <name evidence="4" type="ORF">ABR85_02820</name>
</gene>
<feature type="compositionally biased region" description="Low complexity" evidence="1">
    <location>
        <begin position="214"/>
        <end position="232"/>
    </location>
</feature>
<sequence>MLADASGSDLDAAVSLLEKHTSVATVSRVITSGRGSKEVATDLLRTLHDASESADDLVVVHQTDVLAPHALQFLSSTGEELAADLVYSDHDRFDSQGQHTDPEFTFGWSPEHLLGRNYIGGVYLFSATLFKRINTPAFSESVAAVLEKNPEAAATFRYCLLLELGNAAEKVARVPDVLWTETTLPSTLRLTESLWASNFLDRFEPGSSLREHSANNSANDGANNSSNNSPNNGLDTVRYVDRPLQSAPLVSIIIPTMAKLELVTPCIETLLSLTDYSNFDIVILDNSRGKNPDGISYLIDKGLKVIECDFDFNWPRLNNLGAKESDGELLLFLNDDVEITDAGWLTELVKQAQRPCVGTVGALLYYPEGMLQHAGVFLVDTGGGCAHLFHKMAPSSELRGNLHNLVREVSANTGACLLVSRENFAAVGGFDEGLAVVGNDIDLCLKLRQKGLVNIWTPRCSLIHHESISRKASVPKEDEALMWNKWGELFRSGDEYYNPNLTLTGVDCAANLTLSPSLLESKTAKASGSPSLVDTSPQKGVNLIGYIRAEMGVGEGARSDARALAAAGIEFGVINFERGNSARMGDTSWQHKERDDAPFSVTLWHINADHLALARATIPTFLVEKSYHIAYWAWELETMPEGWRPALDEADEIWVPSEFVRRAIASETTKPVVCIPHCVAPNPVESLDRDYFGLPKDSFIFLAMYDTRSIAERKNPKAALHAFIAAFGADDNRATLVLKVNNATTDSLRELDEAIGNHHNIIVLEEDHSKPEIDSLINAVDCFVSLHRSEGFGLGPAEAMSLGKSVILTNWSGSTDYTDAEHCLPIDYQLITLEQDYGPYLKGQRWAEPSIEDASAAMRKLVNEPAFADELGRKAHAFIDAEFSPRAVGEKMKSRLAKIS</sequence>
<evidence type="ECO:0000313" key="4">
    <source>
        <dbReference type="EMBL" id="KRO80765.1"/>
    </source>
</evidence>
<evidence type="ECO:0008006" key="6">
    <source>
        <dbReference type="Google" id="ProtNLM"/>
    </source>
</evidence>
<dbReference type="AlphaFoldDB" id="A0A0R2T748"/>
<feature type="domain" description="Glycosyl transferase family 1" evidence="2">
    <location>
        <begin position="710"/>
        <end position="817"/>
    </location>
</feature>
<proteinExistence type="predicted"/>
<dbReference type="Proteomes" id="UP000051242">
    <property type="component" value="Unassembled WGS sequence"/>
</dbReference>
<dbReference type="Gene3D" id="3.90.550.10">
    <property type="entry name" value="Spore Coat Polysaccharide Biosynthesis Protein SpsA, Chain A"/>
    <property type="match status" value="1"/>
</dbReference>
<evidence type="ECO:0000259" key="3">
    <source>
        <dbReference type="Pfam" id="PF00535"/>
    </source>
</evidence>
<dbReference type="Pfam" id="PF00535">
    <property type="entry name" value="Glycos_transf_2"/>
    <property type="match status" value="1"/>
</dbReference>
<dbReference type="InterPro" id="IPR001296">
    <property type="entry name" value="Glyco_trans_1"/>
</dbReference>
<dbReference type="SUPFAM" id="SSF53448">
    <property type="entry name" value="Nucleotide-diphospho-sugar transferases"/>
    <property type="match status" value="1"/>
</dbReference>
<reference evidence="4 5" key="1">
    <citation type="submission" date="2015-10" db="EMBL/GenBank/DDBJ databases">
        <title>Metagenome-Assembled Genomes uncover a global brackish microbiome.</title>
        <authorList>
            <person name="Hugerth L.W."/>
            <person name="Larsson J."/>
            <person name="Alneberg J."/>
            <person name="Lindh M.V."/>
            <person name="Legrand C."/>
            <person name="Pinhassi J."/>
            <person name="Andersson A.F."/>
        </authorList>
    </citation>
    <scope>NUCLEOTIDE SEQUENCE [LARGE SCALE GENOMIC DNA]</scope>
    <source>
        <strain evidence="4">BACL22 MAG-120619-bin3</strain>
    </source>
</reference>
<dbReference type="GO" id="GO:0016757">
    <property type="term" value="F:glycosyltransferase activity"/>
    <property type="evidence" value="ECO:0007669"/>
    <property type="project" value="InterPro"/>
</dbReference>
<evidence type="ECO:0000259" key="2">
    <source>
        <dbReference type="Pfam" id="PF00534"/>
    </source>
</evidence>
<dbReference type="InterPro" id="IPR029044">
    <property type="entry name" value="Nucleotide-diphossugar_trans"/>
</dbReference>
<dbReference type="SUPFAM" id="SSF53756">
    <property type="entry name" value="UDP-Glycosyltransferase/glycogen phosphorylase"/>
    <property type="match status" value="1"/>
</dbReference>
<dbReference type="Gene3D" id="3.40.50.2000">
    <property type="entry name" value="Glycogen Phosphorylase B"/>
    <property type="match status" value="1"/>
</dbReference>
<dbReference type="CDD" id="cd03801">
    <property type="entry name" value="GT4_PimA-like"/>
    <property type="match status" value="1"/>
</dbReference>
<accession>A0A0R2T748</accession>
<dbReference type="EMBL" id="LICD01000096">
    <property type="protein sequence ID" value="KRO80765.1"/>
    <property type="molecule type" value="Genomic_DNA"/>
</dbReference>
<feature type="region of interest" description="Disordered" evidence="1">
    <location>
        <begin position="210"/>
        <end position="236"/>
    </location>
</feature>
<dbReference type="PANTHER" id="PTHR46656:SF3">
    <property type="entry name" value="PUTATIVE-RELATED"/>
    <property type="match status" value="1"/>
</dbReference>
<dbReference type="PANTHER" id="PTHR46656">
    <property type="entry name" value="PUTATIVE-RELATED"/>
    <property type="match status" value="1"/>
</dbReference>
<feature type="domain" description="Glycosyltransferase 2-like" evidence="3">
    <location>
        <begin position="251"/>
        <end position="368"/>
    </location>
</feature>
<organism evidence="4 5">
    <name type="scientific">OM182 bacterium BACL3 MAG-120619-bin3</name>
    <dbReference type="NCBI Taxonomy" id="1655593"/>
    <lineage>
        <taxon>Bacteria</taxon>
        <taxon>Pseudomonadati</taxon>
        <taxon>Pseudomonadota</taxon>
        <taxon>Gammaproteobacteria</taxon>
        <taxon>OMG group</taxon>
        <taxon>OM182 clade</taxon>
    </lineage>
</organism>
<dbReference type="InterPro" id="IPR001173">
    <property type="entry name" value="Glyco_trans_2-like"/>
</dbReference>
<evidence type="ECO:0000313" key="5">
    <source>
        <dbReference type="Proteomes" id="UP000051242"/>
    </source>
</evidence>
<dbReference type="Pfam" id="PF00534">
    <property type="entry name" value="Glycos_transf_1"/>
    <property type="match status" value="1"/>
</dbReference>